<evidence type="ECO:0000259" key="8">
    <source>
        <dbReference type="PROSITE" id="PS51371"/>
    </source>
</evidence>
<accession>A0AA86J154</accession>
<keyword evidence="3 7" id="KW-0129">CBS domain</keyword>
<dbReference type="Pfam" id="PF00571">
    <property type="entry name" value="CBS"/>
    <property type="match status" value="2"/>
</dbReference>
<dbReference type="GO" id="GO:0097367">
    <property type="term" value="F:carbohydrate derivative binding"/>
    <property type="evidence" value="ECO:0007669"/>
    <property type="project" value="InterPro"/>
</dbReference>
<dbReference type="InterPro" id="IPR035474">
    <property type="entry name" value="SIS_Kpsf"/>
</dbReference>
<organism evidence="10 11">
    <name type="scientific">Limnobacter thiooxidans</name>
    <dbReference type="NCBI Taxonomy" id="131080"/>
    <lineage>
        <taxon>Bacteria</taxon>
        <taxon>Pseudomonadati</taxon>
        <taxon>Pseudomonadota</taxon>
        <taxon>Betaproteobacteria</taxon>
        <taxon>Burkholderiales</taxon>
        <taxon>Burkholderiaceae</taxon>
        <taxon>Limnobacter</taxon>
    </lineage>
</organism>
<keyword evidence="11" id="KW-1185">Reference proteome</keyword>
<keyword evidence="5" id="KW-0862">Zinc</keyword>
<evidence type="ECO:0000313" key="11">
    <source>
        <dbReference type="Proteomes" id="UP001329151"/>
    </source>
</evidence>
<keyword evidence="5" id="KW-0479">Metal-binding</keyword>
<evidence type="ECO:0000256" key="7">
    <source>
        <dbReference type="PROSITE-ProRule" id="PRU00703"/>
    </source>
</evidence>
<evidence type="ECO:0000313" key="10">
    <source>
        <dbReference type="EMBL" id="BET24834.1"/>
    </source>
</evidence>
<dbReference type="InterPro" id="IPR004800">
    <property type="entry name" value="KdsD/KpsF-type"/>
</dbReference>
<dbReference type="NCBIfam" id="TIGR00393">
    <property type="entry name" value="kpsF"/>
    <property type="match status" value="1"/>
</dbReference>
<dbReference type="PIRSF" id="PIRSF004692">
    <property type="entry name" value="KdsD_KpsF"/>
    <property type="match status" value="1"/>
</dbReference>
<reference evidence="10 11" key="1">
    <citation type="submission" date="2023-10" db="EMBL/GenBank/DDBJ databases">
        <title>Complete Genome Sequence of Limnobacter thiooxidans CS-K2T, Isolated from freshwater lake sediments in Bavaria, Germany.</title>
        <authorList>
            <person name="Naruki M."/>
            <person name="Watanabe A."/>
            <person name="Warashina T."/>
            <person name="Morita T."/>
            <person name="Arakawa K."/>
        </authorList>
    </citation>
    <scope>NUCLEOTIDE SEQUENCE [LARGE SCALE GENOMIC DNA]</scope>
    <source>
        <strain evidence="10 11">CS-K2</strain>
    </source>
</reference>
<evidence type="ECO:0000256" key="4">
    <source>
        <dbReference type="PIRNR" id="PIRNR004692"/>
    </source>
</evidence>
<proteinExistence type="inferred from homology"/>
<feature type="site" description="Catalytically relevant" evidence="6">
    <location>
        <position position="60"/>
    </location>
</feature>
<sequence>MSKPPSKLDNPDFLALAREALAIEAQAVLAMSDRLNSQFSDAVKAILNCTGRVILVGVGKSGLIAKKIAATLASTGTPSFFIHATEASHGDLGMITADDIVIALSNSGNTEELVAVLPAIARRGAKIVAMTGKLDSALARQADVVLDCCVEKEACPLNLAPTASTTVALALGDALAVVVLKARGFSEEDFALSHPGGSLGRKLLTHVSDVMRKGERIPKVAPSASISNAILEITKKGLGMTAVVSPDDKLLGVFTDGDLRRLIEQGLDLRGLLVSEVMNTAPRCISADKLAVEAVRMMEVNHVSQVVVVDENRQIVGALNFHDLFEAKVV</sequence>
<dbReference type="GO" id="GO:0019146">
    <property type="term" value="F:arabinose-5-phosphate isomerase activity"/>
    <property type="evidence" value="ECO:0007669"/>
    <property type="project" value="UniProtKB-ARBA"/>
</dbReference>
<dbReference type="FunFam" id="3.40.50.10490:FF:000011">
    <property type="entry name" value="Arabinose 5-phosphate isomerase"/>
    <property type="match status" value="1"/>
</dbReference>
<keyword evidence="10" id="KW-0413">Isomerase</keyword>
<dbReference type="GO" id="GO:1901135">
    <property type="term" value="P:carbohydrate derivative metabolic process"/>
    <property type="evidence" value="ECO:0007669"/>
    <property type="project" value="InterPro"/>
</dbReference>
<dbReference type="EMBL" id="AP028947">
    <property type="protein sequence ID" value="BET24834.1"/>
    <property type="molecule type" value="Genomic_DNA"/>
</dbReference>
<dbReference type="InterPro" id="IPR046348">
    <property type="entry name" value="SIS_dom_sf"/>
</dbReference>
<feature type="domain" description="CBS" evidence="8">
    <location>
        <begin position="278"/>
        <end position="330"/>
    </location>
</feature>
<protein>
    <submittedName>
        <fullName evidence="10">KpsF/GutQ family sugar-phosphate isomerase</fullName>
    </submittedName>
</protein>
<name>A0AA86J154_9BURK</name>
<dbReference type="Gene3D" id="3.10.580.10">
    <property type="entry name" value="CBS-domain"/>
    <property type="match status" value="1"/>
</dbReference>
<dbReference type="Proteomes" id="UP001329151">
    <property type="component" value="Chromosome"/>
</dbReference>
<dbReference type="InterPro" id="IPR046342">
    <property type="entry name" value="CBS_dom_sf"/>
</dbReference>
<dbReference type="AlphaFoldDB" id="A0AA86J154"/>
<feature type="domain" description="SIS" evidence="9">
    <location>
        <begin position="42"/>
        <end position="185"/>
    </location>
</feature>
<feature type="site" description="Catalytically relevant" evidence="6">
    <location>
        <position position="194"/>
    </location>
</feature>
<dbReference type="GO" id="GO:0005975">
    <property type="term" value="P:carbohydrate metabolic process"/>
    <property type="evidence" value="ECO:0007669"/>
    <property type="project" value="InterPro"/>
</dbReference>
<gene>
    <name evidence="10" type="ORF">RGQ30_03350</name>
</gene>
<feature type="domain" description="CBS" evidence="8">
    <location>
        <begin position="211"/>
        <end position="269"/>
    </location>
</feature>
<feature type="site" description="Catalytically relevant" evidence="6">
    <location>
        <position position="153"/>
    </location>
</feature>
<evidence type="ECO:0000256" key="1">
    <source>
        <dbReference type="ARBA" id="ARBA00008165"/>
    </source>
</evidence>
<feature type="binding site" evidence="5">
    <location>
        <position position="83"/>
    </location>
    <ligand>
        <name>Zn(2+)</name>
        <dbReference type="ChEBI" id="CHEBI:29105"/>
    </ligand>
</feature>
<evidence type="ECO:0000256" key="6">
    <source>
        <dbReference type="PIRSR" id="PIRSR004692-3"/>
    </source>
</evidence>
<dbReference type="CDD" id="cd05014">
    <property type="entry name" value="SIS_Kpsf"/>
    <property type="match status" value="1"/>
</dbReference>
<dbReference type="InterPro" id="IPR001347">
    <property type="entry name" value="SIS_dom"/>
</dbReference>
<dbReference type="PROSITE" id="PS51464">
    <property type="entry name" value="SIS"/>
    <property type="match status" value="1"/>
</dbReference>
<dbReference type="PANTHER" id="PTHR42745:SF1">
    <property type="entry name" value="ARABINOSE 5-PHOSPHATE ISOMERASE KDSD"/>
    <property type="match status" value="1"/>
</dbReference>
<evidence type="ECO:0000256" key="2">
    <source>
        <dbReference type="ARBA" id="ARBA00022737"/>
    </source>
</evidence>
<evidence type="ECO:0000256" key="3">
    <source>
        <dbReference type="ARBA" id="ARBA00023122"/>
    </source>
</evidence>
<dbReference type="KEGG" id="lto:RGQ30_03350"/>
<dbReference type="Gene3D" id="3.40.50.10490">
    <property type="entry name" value="Glucose-6-phosphate isomerase like protein, domain 1"/>
    <property type="match status" value="1"/>
</dbReference>
<dbReference type="CDD" id="cd04604">
    <property type="entry name" value="CBS_pair_SIS_assoc"/>
    <property type="match status" value="1"/>
</dbReference>
<dbReference type="Pfam" id="PF01380">
    <property type="entry name" value="SIS"/>
    <property type="match status" value="1"/>
</dbReference>
<evidence type="ECO:0000256" key="5">
    <source>
        <dbReference type="PIRSR" id="PIRSR004692-2"/>
    </source>
</evidence>
<dbReference type="PANTHER" id="PTHR42745">
    <property type="match status" value="1"/>
</dbReference>
<comment type="similarity">
    <text evidence="1 4">Belongs to the SIS family. GutQ/KpsF subfamily.</text>
</comment>
<dbReference type="RefSeq" id="WP_130558634.1">
    <property type="nucleotide sequence ID" value="NZ_AP028947.1"/>
</dbReference>
<dbReference type="InterPro" id="IPR000644">
    <property type="entry name" value="CBS_dom"/>
</dbReference>
<keyword evidence="2" id="KW-0677">Repeat</keyword>
<dbReference type="SUPFAM" id="SSF53697">
    <property type="entry name" value="SIS domain"/>
    <property type="match status" value="1"/>
</dbReference>
<evidence type="ECO:0000259" key="9">
    <source>
        <dbReference type="PROSITE" id="PS51464"/>
    </source>
</evidence>
<dbReference type="PROSITE" id="PS51371">
    <property type="entry name" value="CBS"/>
    <property type="match status" value="2"/>
</dbReference>
<feature type="site" description="Catalytically relevant" evidence="6">
    <location>
        <position position="112"/>
    </location>
</feature>
<dbReference type="GO" id="GO:0046872">
    <property type="term" value="F:metal ion binding"/>
    <property type="evidence" value="ECO:0007669"/>
    <property type="project" value="UniProtKB-KW"/>
</dbReference>
<dbReference type="InterPro" id="IPR050986">
    <property type="entry name" value="GutQ/KpsF_isomerases"/>
</dbReference>